<dbReference type="OrthoDB" id="8613813at2"/>
<dbReference type="eggNOG" id="COG4675">
    <property type="taxonomic scope" value="Bacteria"/>
</dbReference>
<proteinExistence type="predicted"/>
<dbReference type="InterPro" id="IPR011083">
    <property type="entry name" value="Phage_tail_collar_dom"/>
</dbReference>
<feature type="region of interest" description="Disordered" evidence="1">
    <location>
        <begin position="1"/>
        <end position="23"/>
    </location>
</feature>
<dbReference type="SUPFAM" id="SSF88874">
    <property type="entry name" value="Receptor-binding domain of short tail fibre protein gp12"/>
    <property type="match status" value="1"/>
</dbReference>
<organism evidence="3 4">
    <name type="scientific">Oxalobacter formigenes OXCC13</name>
    <dbReference type="NCBI Taxonomy" id="556269"/>
    <lineage>
        <taxon>Bacteria</taxon>
        <taxon>Pseudomonadati</taxon>
        <taxon>Pseudomonadota</taxon>
        <taxon>Betaproteobacteria</taxon>
        <taxon>Burkholderiales</taxon>
        <taxon>Oxalobacteraceae</taxon>
        <taxon>Oxalobacter</taxon>
    </lineage>
</organism>
<evidence type="ECO:0000256" key="1">
    <source>
        <dbReference type="SAM" id="MobiDB-lite"/>
    </source>
</evidence>
<dbReference type="EMBL" id="GG658170">
    <property type="protein sequence ID" value="EEO29738.1"/>
    <property type="molecule type" value="Genomic_DNA"/>
</dbReference>
<dbReference type="Proteomes" id="UP000005089">
    <property type="component" value="Unassembled WGS sequence"/>
</dbReference>
<dbReference type="InterPro" id="IPR037053">
    <property type="entry name" value="Phage_tail_collar_dom_sf"/>
</dbReference>
<protein>
    <submittedName>
        <fullName evidence="3">Phage Tail Collar Domain protein</fullName>
    </submittedName>
</protein>
<sequence length="385" mass="40751">MTKLPQKDLLSGSKTPRTTTGEMKTALGKLRDFLSELFGEDSSDKEGARQTLGIDLSSLASKPDVEKALLFKADRAGVDQALSEKVDRDELNALEEAIAKRGTPVGSIEFFAMASPPAGYLKADGSAVGRDTCPDLFSAIGTTFGSGDNESTFNLPDLIDRFAEGSSTPGVKREAGLPNIAGVVGPIDDYSSSNLTGSFYNAGAIGYDATSGNTGNGWKLGFDASRSNPIYGASETVQPPSLTLLPCIKAFDAATNPGLIDVTALAGDMNAKLDKSVDGKPVRYVTDAFSDGTNWFRTWSDGWLEQGGTYDHGKNEAAWTDTITLPQPFANASYTVSLTQLDASTQTNIAAQKKTGMTFEILASPNYGNGYTQRYAMWSASGEGL</sequence>
<gene>
    <name evidence="3" type="ORF">OFBG_00766</name>
</gene>
<evidence type="ECO:0000313" key="4">
    <source>
        <dbReference type="Proteomes" id="UP000005089"/>
    </source>
</evidence>
<evidence type="ECO:0000259" key="2">
    <source>
        <dbReference type="Pfam" id="PF07484"/>
    </source>
</evidence>
<dbReference type="Pfam" id="PF07484">
    <property type="entry name" value="Collar"/>
    <property type="match status" value="1"/>
</dbReference>
<dbReference type="GeneID" id="77135323"/>
<dbReference type="AlphaFoldDB" id="C3X962"/>
<accession>C3X962</accession>
<dbReference type="STRING" id="847.BRW83_1455"/>
<dbReference type="Gene3D" id="3.90.1340.10">
    <property type="entry name" value="Phage tail collar domain"/>
    <property type="match status" value="1"/>
</dbReference>
<dbReference type="RefSeq" id="WP_005880451.1">
    <property type="nucleotide sequence ID" value="NZ_CP019430.1"/>
</dbReference>
<feature type="compositionally biased region" description="Polar residues" evidence="1">
    <location>
        <begin position="12"/>
        <end position="22"/>
    </location>
</feature>
<evidence type="ECO:0000313" key="3">
    <source>
        <dbReference type="EMBL" id="EEO29738.1"/>
    </source>
</evidence>
<name>C3X962_OXAFO</name>
<dbReference type="HOGENOM" id="CLU_707576_0_0_4"/>
<reference evidence="3 4" key="1">
    <citation type="submission" date="2009-02" db="EMBL/GenBank/DDBJ databases">
        <title>The Genome Sequence of Oxalobacter formigenes OXCC13.</title>
        <authorList>
            <consortium name="The Broad Institute Genome Sequencing Platform"/>
            <person name="Ward D."/>
            <person name="Young S.K."/>
            <person name="Kodira C.D."/>
            <person name="Zeng Q."/>
            <person name="Koehrsen M."/>
            <person name="Alvarado L."/>
            <person name="Berlin A."/>
            <person name="Borenstein D."/>
            <person name="Chen Z."/>
            <person name="Engels R."/>
            <person name="Freedman E."/>
            <person name="Gellesch M."/>
            <person name="Goldberg J."/>
            <person name="Griggs A."/>
            <person name="Gujja S."/>
            <person name="Heiman D."/>
            <person name="Hepburn T."/>
            <person name="Howarth C."/>
            <person name="Jen D."/>
            <person name="Larson L."/>
            <person name="Lewis B."/>
            <person name="Mehta T."/>
            <person name="Park D."/>
            <person name="Pearson M."/>
            <person name="Roberts A."/>
            <person name="Saif S."/>
            <person name="Shea T."/>
            <person name="Shenoy N."/>
            <person name="Sisk P."/>
            <person name="Stolte C."/>
            <person name="Sykes S."/>
            <person name="Walk T."/>
            <person name="White J."/>
            <person name="Yandava C."/>
            <person name="Allison M.J."/>
            <person name="Lander E."/>
            <person name="Nusbaum C."/>
            <person name="Galagan J."/>
            <person name="Birren B."/>
        </authorList>
    </citation>
    <scope>NUCLEOTIDE SEQUENCE [LARGE SCALE GENOMIC DNA]</scope>
    <source>
        <strain evidence="3 4">OXCC13</strain>
    </source>
</reference>
<keyword evidence="4" id="KW-1185">Reference proteome</keyword>
<feature type="domain" description="Phage tail collar" evidence="2">
    <location>
        <begin position="106"/>
        <end position="162"/>
    </location>
</feature>